<reference evidence="2" key="1">
    <citation type="journal article" date="2019" name="Int. J. Syst. Evol. Microbiol.">
        <title>The Global Catalogue of Microorganisms (GCM) 10K type strain sequencing project: providing services to taxonomists for standard genome sequencing and annotation.</title>
        <authorList>
            <consortium name="The Broad Institute Genomics Platform"/>
            <consortium name="The Broad Institute Genome Sequencing Center for Infectious Disease"/>
            <person name="Wu L."/>
            <person name="Ma J."/>
        </authorList>
    </citation>
    <scope>NUCLEOTIDE SEQUENCE [LARGE SCALE GENOMIC DNA]</scope>
    <source>
        <strain evidence="2">CGMCC 1.15407</strain>
    </source>
</reference>
<name>A0ABQ1VCM6_9BACT</name>
<gene>
    <name evidence="1" type="ORF">GCM10011339_42150</name>
</gene>
<protein>
    <submittedName>
        <fullName evidence="1">Uncharacterized protein</fullName>
    </submittedName>
</protein>
<organism evidence="1 2">
    <name type="scientific">Echinicola rosea</name>
    <dbReference type="NCBI Taxonomy" id="1807691"/>
    <lineage>
        <taxon>Bacteria</taxon>
        <taxon>Pseudomonadati</taxon>
        <taxon>Bacteroidota</taxon>
        <taxon>Cytophagia</taxon>
        <taxon>Cytophagales</taxon>
        <taxon>Cyclobacteriaceae</taxon>
        <taxon>Echinicola</taxon>
    </lineage>
</organism>
<dbReference type="EMBL" id="BMIU01000031">
    <property type="protein sequence ID" value="GGF49097.1"/>
    <property type="molecule type" value="Genomic_DNA"/>
</dbReference>
<sequence>MFRFINRIINRQYYDDFIKKLDKQSGIPQSASDWRVRAITCEVIIKKLDNDKRKIIALHRIKQESEEMANQIESQKKSEYLSGFSGIEGCEKYIQVGGRDFAQEIWFYKDKSKITVITDNGSVDYNMIANPGKWYQHNLEGVNYGITLGTKSPEKILISINDGKEYDSFTIDLVPKS</sequence>
<evidence type="ECO:0000313" key="1">
    <source>
        <dbReference type="EMBL" id="GGF49097.1"/>
    </source>
</evidence>
<accession>A0ABQ1VCM6</accession>
<keyword evidence="2" id="KW-1185">Reference proteome</keyword>
<proteinExistence type="predicted"/>
<comment type="caution">
    <text evidence="1">The sequence shown here is derived from an EMBL/GenBank/DDBJ whole genome shotgun (WGS) entry which is preliminary data.</text>
</comment>
<dbReference type="RefSeq" id="WP_137403714.1">
    <property type="nucleotide sequence ID" value="NZ_BMIU01000031.1"/>
</dbReference>
<evidence type="ECO:0000313" key="2">
    <source>
        <dbReference type="Proteomes" id="UP000647339"/>
    </source>
</evidence>
<dbReference type="Proteomes" id="UP000647339">
    <property type="component" value="Unassembled WGS sequence"/>
</dbReference>